<gene>
    <name evidence="2" type="ORF">GGQ86_003011</name>
    <name evidence="1" type="ORF">XFLAVUS301_31270</name>
</gene>
<protein>
    <submittedName>
        <fullName evidence="1">Uncharacterized protein</fullName>
    </submittedName>
</protein>
<dbReference type="GeneID" id="95763911"/>
<dbReference type="AlphaFoldDB" id="A0A9W6CT89"/>
<evidence type="ECO:0000313" key="4">
    <source>
        <dbReference type="Proteomes" id="UP001245370"/>
    </source>
</evidence>
<comment type="caution">
    <text evidence="1">The sequence shown here is derived from an EMBL/GenBank/DDBJ whole genome shotgun (WGS) entry which is preliminary data.</text>
</comment>
<evidence type="ECO:0000313" key="3">
    <source>
        <dbReference type="Proteomes" id="UP001144397"/>
    </source>
</evidence>
<evidence type="ECO:0000313" key="2">
    <source>
        <dbReference type="EMBL" id="MDR6334529.1"/>
    </source>
</evidence>
<dbReference type="RefSeq" id="WP_281808295.1">
    <property type="nucleotide sequence ID" value="NZ_BSDO01000004.1"/>
</dbReference>
<reference evidence="1" key="1">
    <citation type="submission" date="2022-12" db="EMBL/GenBank/DDBJ databases">
        <title>Reference genome sequencing for broad-spectrum identification of bacterial and archaeal isolates by mass spectrometry.</title>
        <authorList>
            <person name="Sekiguchi Y."/>
            <person name="Tourlousse D.M."/>
        </authorList>
    </citation>
    <scope>NUCLEOTIDE SEQUENCE</scope>
    <source>
        <strain evidence="1">301</strain>
    </source>
</reference>
<dbReference type="Proteomes" id="UP001245370">
    <property type="component" value="Unassembled WGS sequence"/>
</dbReference>
<dbReference type="Proteomes" id="UP001144397">
    <property type="component" value="Unassembled WGS sequence"/>
</dbReference>
<accession>A0A9W6CT89</accession>
<reference evidence="2 4" key="2">
    <citation type="submission" date="2023-07" db="EMBL/GenBank/DDBJ databases">
        <title>Genomic Encyclopedia of Type Strains, Phase IV (KMG-IV): sequencing the most valuable type-strain genomes for metagenomic binning, comparative biology and taxonomic classification.</title>
        <authorList>
            <person name="Goeker M."/>
        </authorList>
    </citation>
    <scope>NUCLEOTIDE SEQUENCE [LARGE SCALE GENOMIC DNA]</scope>
    <source>
        <strain evidence="2 4">DSM 338</strain>
    </source>
</reference>
<sequence length="80" mass="8809">MDRAEVVVAGPVRARFRLNIVCQNCRRSYARNLAVPDAADAPDTIDDLVESAFLARQQFVCPKCESAIGLVTAIRQMGEE</sequence>
<proteinExistence type="predicted"/>
<keyword evidence="4" id="KW-1185">Reference proteome</keyword>
<name>A0A9W6CT89_XANFL</name>
<dbReference type="EMBL" id="BSDO01000004">
    <property type="protein sequence ID" value="GLI23453.1"/>
    <property type="molecule type" value="Genomic_DNA"/>
</dbReference>
<dbReference type="EMBL" id="JAVDPY010000005">
    <property type="protein sequence ID" value="MDR6334529.1"/>
    <property type="molecule type" value="Genomic_DNA"/>
</dbReference>
<organism evidence="1 3">
    <name type="scientific">Xanthobacter flavus</name>
    <dbReference type="NCBI Taxonomy" id="281"/>
    <lineage>
        <taxon>Bacteria</taxon>
        <taxon>Pseudomonadati</taxon>
        <taxon>Pseudomonadota</taxon>
        <taxon>Alphaproteobacteria</taxon>
        <taxon>Hyphomicrobiales</taxon>
        <taxon>Xanthobacteraceae</taxon>
        <taxon>Xanthobacter</taxon>
    </lineage>
</organism>
<evidence type="ECO:0000313" key="1">
    <source>
        <dbReference type="EMBL" id="GLI23453.1"/>
    </source>
</evidence>